<proteinExistence type="predicted"/>
<feature type="transmembrane region" description="Helical" evidence="1">
    <location>
        <begin position="20"/>
        <end position="45"/>
    </location>
</feature>
<dbReference type="AlphaFoldDB" id="X0SDT2"/>
<keyword evidence="1" id="KW-0812">Transmembrane</keyword>
<gene>
    <name evidence="2" type="ORF">S01H1_15530</name>
</gene>
<protein>
    <recommendedName>
        <fullName evidence="3">AI-2E family transporter</fullName>
    </recommendedName>
</protein>
<keyword evidence="1" id="KW-0472">Membrane</keyword>
<dbReference type="EMBL" id="BARS01008104">
    <property type="protein sequence ID" value="GAF74042.1"/>
    <property type="molecule type" value="Genomic_DNA"/>
</dbReference>
<organism evidence="2">
    <name type="scientific">marine sediment metagenome</name>
    <dbReference type="NCBI Taxonomy" id="412755"/>
    <lineage>
        <taxon>unclassified sequences</taxon>
        <taxon>metagenomes</taxon>
        <taxon>ecological metagenomes</taxon>
    </lineage>
</organism>
<comment type="caution">
    <text evidence="2">The sequence shown here is derived from an EMBL/GenBank/DDBJ whole genome shotgun (WGS) entry which is preliminary data.</text>
</comment>
<accession>X0SDT2</accession>
<feature type="non-terminal residue" evidence="2">
    <location>
        <position position="1"/>
    </location>
</feature>
<sequence>LLVPKIQSAYLRIHPAVMIFLLVFGAYVAGFWGLVIIGPLTATLVEIARYIRSQYQTPELPTAEPEPGASPPPG</sequence>
<evidence type="ECO:0000313" key="2">
    <source>
        <dbReference type="EMBL" id="GAF74042.1"/>
    </source>
</evidence>
<reference evidence="2" key="1">
    <citation type="journal article" date="2014" name="Front. Microbiol.">
        <title>High frequency of phylogenetically diverse reductive dehalogenase-homologous genes in deep subseafloor sedimentary metagenomes.</title>
        <authorList>
            <person name="Kawai M."/>
            <person name="Futagami T."/>
            <person name="Toyoda A."/>
            <person name="Takaki Y."/>
            <person name="Nishi S."/>
            <person name="Hori S."/>
            <person name="Arai W."/>
            <person name="Tsubouchi T."/>
            <person name="Morono Y."/>
            <person name="Uchiyama I."/>
            <person name="Ito T."/>
            <person name="Fujiyama A."/>
            <person name="Inagaki F."/>
            <person name="Takami H."/>
        </authorList>
    </citation>
    <scope>NUCLEOTIDE SEQUENCE</scope>
    <source>
        <strain evidence="2">Expedition CK06-06</strain>
    </source>
</reference>
<keyword evidence="1" id="KW-1133">Transmembrane helix</keyword>
<name>X0SDT2_9ZZZZ</name>
<evidence type="ECO:0008006" key="3">
    <source>
        <dbReference type="Google" id="ProtNLM"/>
    </source>
</evidence>
<evidence type="ECO:0000256" key="1">
    <source>
        <dbReference type="SAM" id="Phobius"/>
    </source>
</evidence>